<organism evidence="2 3">
    <name type="scientific">Candidatus Desulfatibia vada</name>
    <dbReference type="NCBI Taxonomy" id="2841696"/>
    <lineage>
        <taxon>Bacteria</taxon>
        <taxon>Pseudomonadati</taxon>
        <taxon>Thermodesulfobacteriota</taxon>
        <taxon>Desulfobacteria</taxon>
        <taxon>Desulfobacterales</taxon>
        <taxon>Desulfobacterales incertae sedis</taxon>
        <taxon>Candidatus Desulfatibia</taxon>
    </lineage>
</organism>
<dbReference type="Proteomes" id="UP000605201">
    <property type="component" value="Unassembled WGS sequence"/>
</dbReference>
<dbReference type="PANTHER" id="PTHR43245">
    <property type="entry name" value="BIFUNCTIONAL POLYMYXIN RESISTANCE PROTEIN ARNA"/>
    <property type="match status" value="1"/>
</dbReference>
<dbReference type="Pfam" id="PF01370">
    <property type="entry name" value="Epimerase"/>
    <property type="match status" value="1"/>
</dbReference>
<dbReference type="EMBL" id="JACNIG010000156">
    <property type="protein sequence ID" value="MBC8431592.1"/>
    <property type="molecule type" value="Genomic_DNA"/>
</dbReference>
<dbReference type="InterPro" id="IPR001509">
    <property type="entry name" value="Epimerase_deHydtase"/>
</dbReference>
<accession>A0A8J6P1V8</accession>
<protein>
    <submittedName>
        <fullName evidence="2">NAD(P)-dependent oxidoreductase</fullName>
    </submittedName>
</protein>
<dbReference type="SUPFAM" id="SSF51735">
    <property type="entry name" value="NAD(P)-binding Rossmann-fold domains"/>
    <property type="match status" value="1"/>
</dbReference>
<reference evidence="2 3" key="1">
    <citation type="submission" date="2020-08" db="EMBL/GenBank/DDBJ databases">
        <title>Bridging the membrane lipid divide: bacteria of the FCB group superphylum have the potential to synthesize archaeal ether lipids.</title>
        <authorList>
            <person name="Villanueva L."/>
            <person name="Von Meijenfeldt F.A.B."/>
            <person name="Westbye A.B."/>
            <person name="Yadav S."/>
            <person name="Hopmans E.C."/>
            <person name="Dutilh B.E."/>
            <person name="Sinninghe Damste J.S."/>
        </authorList>
    </citation>
    <scope>NUCLEOTIDE SEQUENCE [LARGE SCALE GENOMIC DNA]</scope>
    <source>
        <strain evidence="2">NIOZ-UU17</strain>
    </source>
</reference>
<dbReference type="AlphaFoldDB" id="A0A8J6P1V8"/>
<comment type="caution">
    <text evidence="2">The sequence shown here is derived from an EMBL/GenBank/DDBJ whole genome shotgun (WGS) entry which is preliminary data.</text>
</comment>
<sequence>MNDRLPGIVVTGASGFIGRHFVIAARDKFRIFCIARRSQKEAGIPKNDNIHWLQADITKWQNLLSAVQYIRNHGGTDYVLHLAGYYDFTMKENLAYEQTNVIGTQHLLNMSKLLKIKRFIFSSSVAACKFPLYGEVLTEESPADADFPYGHSKRRGEALIKKYSDIFPCSIVRLAAVYSDWCEYPVLYMLLRYWLSKNRLISMILAGHGETAVPFIHIEDLISLFLRIIAISDLLPRHAIYIASPQGSVSHNELYKAATRYYYGHNKKPFLMPKPIAALSLIIVSFLGRLSRREILEKPWMAEYIDKKLSVDASATYTALGWKPKPRYHILRRLLFLNEKMISRPQEWAFRNETFFKRVAYRKSTIIYDILAELREPLIAKIIGEVIRPENDHRFPNYRKMDHELLKLYITWNYQLVAASVRNRDRAMIPNYAKLIAHRRFVEGFKAKEVKELMFLTATTMKNSLLARQELKDAKQRVDDYIIMTAQFAADELEDTYEMLEAHPPEEMASIATIESLTSSENLKQIVRQLEDVCGDSLSNQLSGEVTFKDYGVLIKLKTQNDRKM</sequence>
<dbReference type="InterPro" id="IPR036291">
    <property type="entry name" value="NAD(P)-bd_dom_sf"/>
</dbReference>
<evidence type="ECO:0000313" key="2">
    <source>
        <dbReference type="EMBL" id="MBC8431592.1"/>
    </source>
</evidence>
<gene>
    <name evidence="2" type="ORF">H8D96_06695</name>
</gene>
<evidence type="ECO:0000259" key="1">
    <source>
        <dbReference type="Pfam" id="PF01370"/>
    </source>
</evidence>
<dbReference type="InterPro" id="IPR050177">
    <property type="entry name" value="Lipid_A_modif_metabolic_enz"/>
</dbReference>
<name>A0A8J6P1V8_9BACT</name>
<dbReference type="Gene3D" id="3.40.50.720">
    <property type="entry name" value="NAD(P)-binding Rossmann-like Domain"/>
    <property type="match status" value="1"/>
</dbReference>
<feature type="domain" description="NAD-dependent epimerase/dehydratase" evidence="1">
    <location>
        <begin position="8"/>
        <end position="231"/>
    </location>
</feature>
<proteinExistence type="predicted"/>
<evidence type="ECO:0000313" key="3">
    <source>
        <dbReference type="Proteomes" id="UP000605201"/>
    </source>
</evidence>
<dbReference type="PANTHER" id="PTHR43245:SF55">
    <property type="entry name" value="NAD(P)-BINDING DOMAIN-CONTAINING PROTEIN"/>
    <property type="match status" value="1"/>
</dbReference>